<dbReference type="Gene3D" id="3.10.105.10">
    <property type="entry name" value="Dipeptide-binding Protein, Domain 3"/>
    <property type="match status" value="1"/>
</dbReference>
<dbReference type="PIRSF" id="PIRSF002741">
    <property type="entry name" value="MppA"/>
    <property type="match status" value="1"/>
</dbReference>
<gene>
    <name evidence="3" type="ORF">KDY119_03153</name>
</gene>
<dbReference type="AlphaFoldDB" id="A0A5P9QDQ3"/>
<dbReference type="PANTHER" id="PTHR30290">
    <property type="entry name" value="PERIPLASMIC BINDING COMPONENT OF ABC TRANSPORTER"/>
    <property type="match status" value="1"/>
</dbReference>
<organism evidence="3 4">
    <name type="scientific">Luteimicrobium xylanilyticum</name>
    <dbReference type="NCBI Taxonomy" id="1133546"/>
    <lineage>
        <taxon>Bacteria</taxon>
        <taxon>Bacillati</taxon>
        <taxon>Actinomycetota</taxon>
        <taxon>Actinomycetes</taxon>
        <taxon>Micrococcales</taxon>
        <taxon>Luteimicrobium</taxon>
    </lineage>
</organism>
<feature type="signal peptide" evidence="1">
    <location>
        <begin position="1"/>
        <end position="25"/>
    </location>
</feature>
<evidence type="ECO:0000313" key="4">
    <source>
        <dbReference type="Proteomes" id="UP000326702"/>
    </source>
</evidence>
<dbReference type="GO" id="GO:0043190">
    <property type="term" value="C:ATP-binding cassette (ABC) transporter complex"/>
    <property type="evidence" value="ECO:0007669"/>
    <property type="project" value="InterPro"/>
</dbReference>
<dbReference type="Gene3D" id="3.90.76.10">
    <property type="entry name" value="Dipeptide-binding Protein, Domain 1"/>
    <property type="match status" value="1"/>
</dbReference>
<dbReference type="InterPro" id="IPR039424">
    <property type="entry name" value="SBP_5"/>
</dbReference>
<accession>A0A5P9QDQ3</accession>
<dbReference type="SUPFAM" id="SSF53850">
    <property type="entry name" value="Periplasmic binding protein-like II"/>
    <property type="match status" value="1"/>
</dbReference>
<dbReference type="GO" id="GO:0015833">
    <property type="term" value="P:peptide transport"/>
    <property type="evidence" value="ECO:0007669"/>
    <property type="project" value="TreeGrafter"/>
</dbReference>
<dbReference type="GO" id="GO:1904680">
    <property type="term" value="F:peptide transmembrane transporter activity"/>
    <property type="evidence" value="ECO:0007669"/>
    <property type="project" value="TreeGrafter"/>
</dbReference>
<dbReference type="PANTHER" id="PTHR30290:SF82">
    <property type="entry name" value="ABC-TYPE DIPEPTIDE_OLIGOPEPTIDE TRANSPORT SYSTEM, PERIPLASMIC COMPONENT"/>
    <property type="match status" value="1"/>
</dbReference>
<evidence type="ECO:0000313" key="3">
    <source>
        <dbReference type="EMBL" id="QFU99618.1"/>
    </source>
</evidence>
<evidence type="ECO:0000259" key="2">
    <source>
        <dbReference type="Pfam" id="PF00496"/>
    </source>
</evidence>
<dbReference type="InterPro" id="IPR030678">
    <property type="entry name" value="Peptide/Ni-bd"/>
</dbReference>
<dbReference type="EMBL" id="CP045529">
    <property type="protein sequence ID" value="QFU99618.1"/>
    <property type="molecule type" value="Genomic_DNA"/>
</dbReference>
<protein>
    <recommendedName>
        <fullName evidence="2">Solute-binding protein family 5 domain-containing protein</fullName>
    </recommendedName>
</protein>
<dbReference type="PROSITE" id="PS51257">
    <property type="entry name" value="PROKAR_LIPOPROTEIN"/>
    <property type="match status" value="1"/>
</dbReference>
<evidence type="ECO:0000256" key="1">
    <source>
        <dbReference type="SAM" id="SignalP"/>
    </source>
</evidence>
<feature type="chain" id="PRO_5039478495" description="Solute-binding protein family 5 domain-containing protein" evidence="1">
    <location>
        <begin position="26"/>
        <end position="575"/>
    </location>
</feature>
<dbReference type="RefSeq" id="WP_036947474.1">
    <property type="nucleotide sequence ID" value="NZ_BAABIH010000016.1"/>
</dbReference>
<dbReference type="InterPro" id="IPR000914">
    <property type="entry name" value="SBP_5_dom"/>
</dbReference>
<name>A0A5P9QDQ3_9MICO</name>
<dbReference type="Gene3D" id="3.40.190.10">
    <property type="entry name" value="Periplasmic binding protein-like II"/>
    <property type="match status" value="1"/>
</dbReference>
<reference evidence="3 4" key="1">
    <citation type="submission" date="2019-10" db="EMBL/GenBank/DDBJ databases">
        <title>Genome sequence of Luteimicrobium xylanilyticum HY-24.</title>
        <authorList>
            <person name="Kim D.Y."/>
            <person name="Park H.-Y."/>
        </authorList>
    </citation>
    <scope>NUCLEOTIDE SEQUENCE [LARGE SCALE GENOMIC DNA]</scope>
    <source>
        <strain evidence="3 4">HY-24</strain>
    </source>
</reference>
<proteinExistence type="predicted"/>
<dbReference type="GO" id="GO:0042597">
    <property type="term" value="C:periplasmic space"/>
    <property type="evidence" value="ECO:0007669"/>
    <property type="project" value="UniProtKB-ARBA"/>
</dbReference>
<dbReference type="CDD" id="cd08509">
    <property type="entry name" value="PBP2_TmCBP_oligosaccharides_like"/>
    <property type="match status" value="1"/>
</dbReference>
<sequence length="575" mass="61385">MIRSTRRRSVVAAVALASSVSLLLAGCGGGSKATDASTSKAASTDKPTGVANSTRVLNVWAGSMTPIVANFNPFSPNVLHAAMGPIYEPLFAFNKAGSGDPTPLLGESYQFSDDGKQLTVKVKSGVKWSDGTPFTAKDVAYTYTYAFSKPSYIISAEATDDTTVVVKFDSPQFTNEFSLLGTTFIIPEHIWKDVKDPAKFTNTDPVGTGPYILKKGSVSSQAYTVVANPNYRDAPQGKPAVKTVRYVGLDGNQNAEDLVKQGKIDWTGMFVPDVDAVTSLGIGYINTPQDPTTIYTCSNADEGCTGAQTDKAVRQALNVAIDRKQINGKAFKGLGGTISPTFALLGRDDKWITNDDWKESPQSADAAAAAKILEGAGYTKGSDGFYAKDGKTVSLTLKSPAGWTDYNQAAELIASEAKAAGIKITASTISEQEYFDARGSGKYELLMGGVVGTSVADPFQIYKDWFAGFSTTKVGTPLKASTWNFSRYSNADVDAAVKAAASTNDEAKRKEQYAIIQKNIVDDLPYIPVIINATQTFFNKKDFAGWPTEDDLYQFPPSWGSVSSGVILANLVPLS</sequence>
<keyword evidence="1" id="KW-0732">Signal</keyword>
<dbReference type="Pfam" id="PF00496">
    <property type="entry name" value="SBP_bac_5"/>
    <property type="match status" value="1"/>
</dbReference>
<dbReference type="OrthoDB" id="9764591at2"/>
<keyword evidence="4" id="KW-1185">Reference proteome</keyword>
<dbReference type="KEGG" id="lxl:KDY119_03153"/>
<feature type="domain" description="Solute-binding protein family 5" evidence="2">
    <location>
        <begin position="101"/>
        <end position="467"/>
    </location>
</feature>
<dbReference type="Proteomes" id="UP000326702">
    <property type="component" value="Chromosome"/>
</dbReference>